<protein>
    <submittedName>
        <fullName evidence="4">Cu(I)/Ag(I) efflux system protein CusF</fullName>
    </submittedName>
</protein>
<evidence type="ECO:0000313" key="2">
    <source>
        <dbReference type="EMBL" id="VFK44096.1"/>
    </source>
</evidence>
<evidence type="ECO:0000256" key="1">
    <source>
        <dbReference type="SAM" id="MobiDB-lite"/>
    </source>
</evidence>
<name>A0A450ZXM5_9GAMM</name>
<reference evidence="4" key="1">
    <citation type="submission" date="2019-02" db="EMBL/GenBank/DDBJ databases">
        <authorList>
            <person name="Gruber-Vodicka R. H."/>
            <person name="Seah K. B. B."/>
        </authorList>
    </citation>
    <scope>NUCLEOTIDE SEQUENCE</scope>
    <source>
        <strain evidence="3">BECK_BZ123</strain>
        <strain evidence="2">BECK_BZ125</strain>
        <strain evidence="4">BECK_BZ126</strain>
    </source>
</reference>
<dbReference type="InterPro" id="IPR021647">
    <property type="entry name" value="CusF_Ec"/>
</dbReference>
<dbReference type="EMBL" id="CAADFT010000031">
    <property type="protein sequence ID" value="VFK44096.1"/>
    <property type="molecule type" value="Genomic_DNA"/>
</dbReference>
<gene>
    <name evidence="3" type="ORF">BECKTC1821D_GA0114238_102611</name>
    <name evidence="2" type="ORF">BECKTC1821E_GA0114239_103121</name>
    <name evidence="4" type="ORF">BECKTC1821F_GA0114240_102510</name>
</gene>
<evidence type="ECO:0000313" key="3">
    <source>
        <dbReference type="EMBL" id="VFK45644.1"/>
    </source>
</evidence>
<dbReference type="Pfam" id="PF11604">
    <property type="entry name" value="CusF_Ec"/>
    <property type="match status" value="1"/>
</dbReference>
<dbReference type="AlphaFoldDB" id="A0A450ZXM5"/>
<organism evidence="4">
    <name type="scientific">Candidatus Kentrum sp. TC</name>
    <dbReference type="NCBI Taxonomy" id="2126339"/>
    <lineage>
        <taxon>Bacteria</taxon>
        <taxon>Pseudomonadati</taxon>
        <taxon>Pseudomonadota</taxon>
        <taxon>Gammaproteobacteria</taxon>
        <taxon>Candidatus Kentrum</taxon>
    </lineage>
</organism>
<accession>A0A450ZXM5</accession>
<dbReference type="InterPro" id="IPR042230">
    <property type="entry name" value="CusF_sf"/>
</dbReference>
<evidence type="ECO:0000313" key="4">
    <source>
        <dbReference type="EMBL" id="VFK58554.1"/>
    </source>
</evidence>
<feature type="region of interest" description="Disordered" evidence="1">
    <location>
        <begin position="119"/>
        <end position="141"/>
    </location>
</feature>
<proteinExistence type="predicted"/>
<dbReference type="EMBL" id="CAADFW010000025">
    <property type="protein sequence ID" value="VFK58554.1"/>
    <property type="molecule type" value="Genomic_DNA"/>
</dbReference>
<dbReference type="EMBL" id="CAADFS010000026">
    <property type="protein sequence ID" value="VFK45644.1"/>
    <property type="molecule type" value="Genomic_DNA"/>
</dbReference>
<dbReference type="Gene3D" id="2.40.50.320">
    <property type="entry name" value="Copper binding periplasmic protein CusF"/>
    <property type="match status" value="1"/>
</dbReference>
<sequence length="141" mass="15939">MHRILTTAAVIGLAFSQTTFAEQQGEHHGDHGRHGIHEKAVKNTASGTGTIHRVSRFTRKINLSHDPIPALDWPQMRMDLDVAEGIDLKGFKTGDKISFDLKLGDDKVYRITRIEKINAQEEEKKKEEKHDHGAHDHGDHH</sequence>